<evidence type="ECO:0000256" key="1">
    <source>
        <dbReference type="ARBA" id="ARBA00022729"/>
    </source>
</evidence>
<dbReference type="AlphaFoldDB" id="A0A9D1KIZ5"/>
<evidence type="ECO:0000259" key="3">
    <source>
        <dbReference type="Pfam" id="PF13505"/>
    </source>
</evidence>
<dbReference type="InterPro" id="IPR027385">
    <property type="entry name" value="Beta-barrel_OMP"/>
</dbReference>
<evidence type="ECO:0000313" key="4">
    <source>
        <dbReference type="EMBL" id="HIT47784.1"/>
    </source>
</evidence>
<keyword evidence="1 2" id="KW-0732">Signal</keyword>
<dbReference type="EMBL" id="DVLC01000142">
    <property type="protein sequence ID" value="HIT47784.1"/>
    <property type="molecule type" value="Genomic_DNA"/>
</dbReference>
<reference evidence="4" key="2">
    <citation type="journal article" date="2021" name="PeerJ">
        <title>Extensive microbial diversity within the chicken gut microbiome revealed by metagenomics and culture.</title>
        <authorList>
            <person name="Gilroy R."/>
            <person name="Ravi A."/>
            <person name="Getino M."/>
            <person name="Pursley I."/>
            <person name="Horton D.L."/>
            <person name="Alikhan N.F."/>
            <person name="Baker D."/>
            <person name="Gharbi K."/>
            <person name="Hall N."/>
            <person name="Watson M."/>
            <person name="Adriaenssens E.M."/>
            <person name="Foster-Nyarko E."/>
            <person name="Jarju S."/>
            <person name="Secka A."/>
            <person name="Antonio M."/>
            <person name="Oren A."/>
            <person name="Chaudhuri R.R."/>
            <person name="La Ragione R."/>
            <person name="Hildebrand F."/>
            <person name="Pallen M.J."/>
        </authorList>
    </citation>
    <scope>NUCLEOTIDE SEQUENCE</scope>
    <source>
        <strain evidence="4">ChiHecec2B26-709</strain>
    </source>
</reference>
<reference evidence="4" key="1">
    <citation type="submission" date="2020-10" db="EMBL/GenBank/DDBJ databases">
        <authorList>
            <person name="Gilroy R."/>
        </authorList>
    </citation>
    <scope>NUCLEOTIDE SEQUENCE</scope>
    <source>
        <strain evidence="4">ChiHecec2B26-709</strain>
    </source>
</reference>
<gene>
    <name evidence="4" type="ORF">IAC35_08025</name>
</gene>
<organism evidence="4 5">
    <name type="scientific">Candidatus Cryptobacteroides merdipullorum</name>
    <dbReference type="NCBI Taxonomy" id="2840771"/>
    <lineage>
        <taxon>Bacteria</taxon>
        <taxon>Pseudomonadati</taxon>
        <taxon>Bacteroidota</taxon>
        <taxon>Bacteroidia</taxon>
        <taxon>Bacteroidales</taxon>
        <taxon>Candidatus Cryptobacteroides</taxon>
    </lineage>
</organism>
<accession>A0A9D1KIZ5</accession>
<dbReference type="Pfam" id="PF13505">
    <property type="entry name" value="OMP_b-brl"/>
    <property type="match status" value="1"/>
</dbReference>
<protein>
    <submittedName>
        <fullName evidence="4">PorT family protein</fullName>
    </submittedName>
</protein>
<feature type="chain" id="PRO_5039307472" evidence="2">
    <location>
        <begin position="22"/>
        <end position="214"/>
    </location>
</feature>
<feature type="signal peptide" evidence="2">
    <location>
        <begin position="1"/>
        <end position="21"/>
    </location>
</feature>
<name>A0A9D1KIZ5_9BACT</name>
<evidence type="ECO:0000313" key="5">
    <source>
        <dbReference type="Proteomes" id="UP000886881"/>
    </source>
</evidence>
<comment type="caution">
    <text evidence="4">The sequence shown here is derived from an EMBL/GenBank/DDBJ whole genome shotgun (WGS) entry which is preliminary data.</text>
</comment>
<dbReference type="Proteomes" id="UP000886881">
    <property type="component" value="Unassembled WGS sequence"/>
</dbReference>
<sequence length="214" mass="23063">MKKILLSLAALSLAVSLNAQNYERSIFGVRAGVNVSTMNIGLDVSSLNLNIRPESYVGFNAGMNYQQLLLKSAPLYFETGLGVSLSGFAMEEMDCSLWYLQLPVMLSYKFFDHDFAFYPSAGLVYSFGVAGSVNYTSGGTTTSESVFTGDSQAFHRSDLGVRIGVNAEWKRIYLGVSYTIGVLDIAKTTEAAPGSTVGTSADSRVLAVTLGYNF</sequence>
<feature type="domain" description="Outer membrane protein beta-barrel" evidence="3">
    <location>
        <begin position="8"/>
        <end position="214"/>
    </location>
</feature>
<proteinExistence type="predicted"/>
<evidence type="ECO:0000256" key="2">
    <source>
        <dbReference type="SAM" id="SignalP"/>
    </source>
</evidence>